<keyword evidence="2" id="KW-1185">Reference proteome</keyword>
<proteinExistence type="predicted"/>
<gene>
    <name evidence="1" type="ORF">WICPIJ_002187</name>
</gene>
<dbReference type="EMBL" id="JAEUBG010001188">
    <property type="protein sequence ID" value="KAH3686820.1"/>
    <property type="molecule type" value="Genomic_DNA"/>
</dbReference>
<dbReference type="Proteomes" id="UP000774326">
    <property type="component" value="Unassembled WGS sequence"/>
</dbReference>
<sequence length="333" mass="38110">MSIKYSDINKDLALKLSSIFDLCKKPGKEKDLFQAQVESVKYVKHSRDNKETEPTREKVASWLQSYTSPDQLGAQDVINSIHLASRDELKTLRAEEEKLSAALTSNRSYIKDKCHEQLDQALIDVIGFSGLRIFSYQPLTSPGGFQLTLGRSPYEGPGCLTPGQREAIKNSMIKWLSTSTFVHYNATFQRQHKVQIRISFTMKLMRDLECPCNEIAMYYICELEATRSTKRDIHSVMEVFLRKFPTHSYVDFRFRDTGTNNLDNMDAVQYLMKVEKTTDEGEQTVCFPPEKISLDGLAESSSPQTYTEEEVHEMNSMNASLKIMFSRTIQCRG</sequence>
<reference evidence="1" key="1">
    <citation type="journal article" date="2021" name="Open Biol.">
        <title>Shared evolutionary footprints suggest mitochondrial oxidative damage underlies multiple complex I losses in fungi.</title>
        <authorList>
            <person name="Schikora-Tamarit M.A."/>
            <person name="Marcet-Houben M."/>
            <person name="Nosek J."/>
            <person name="Gabaldon T."/>
        </authorList>
    </citation>
    <scope>NUCLEOTIDE SEQUENCE</scope>
    <source>
        <strain evidence="1">CBS2887</strain>
    </source>
</reference>
<dbReference type="AlphaFoldDB" id="A0A9P8QBW9"/>
<reference evidence="1" key="2">
    <citation type="submission" date="2021-01" db="EMBL/GenBank/DDBJ databases">
        <authorList>
            <person name="Schikora-Tamarit M.A."/>
        </authorList>
    </citation>
    <scope>NUCLEOTIDE SEQUENCE</scope>
    <source>
        <strain evidence="1">CBS2887</strain>
    </source>
</reference>
<evidence type="ECO:0000313" key="1">
    <source>
        <dbReference type="EMBL" id="KAH3686820.1"/>
    </source>
</evidence>
<organism evidence="1 2">
    <name type="scientific">Wickerhamomyces pijperi</name>
    <name type="common">Yeast</name>
    <name type="synonym">Pichia pijperi</name>
    <dbReference type="NCBI Taxonomy" id="599730"/>
    <lineage>
        <taxon>Eukaryota</taxon>
        <taxon>Fungi</taxon>
        <taxon>Dikarya</taxon>
        <taxon>Ascomycota</taxon>
        <taxon>Saccharomycotina</taxon>
        <taxon>Saccharomycetes</taxon>
        <taxon>Phaffomycetales</taxon>
        <taxon>Wickerhamomycetaceae</taxon>
        <taxon>Wickerhamomyces</taxon>
    </lineage>
</organism>
<comment type="caution">
    <text evidence="1">The sequence shown here is derived from an EMBL/GenBank/DDBJ whole genome shotgun (WGS) entry which is preliminary data.</text>
</comment>
<accession>A0A9P8QBW9</accession>
<evidence type="ECO:0000313" key="2">
    <source>
        <dbReference type="Proteomes" id="UP000774326"/>
    </source>
</evidence>
<protein>
    <submittedName>
        <fullName evidence="1">Uncharacterized protein</fullName>
    </submittedName>
</protein>
<name>A0A9P8QBW9_WICPI</name>